<comment type="caution">
    <text evidence="7">The sequence shown here is derived from an EMBL/GenBank/DDBJ whole genome shotgun (WGS) entry which is preliminary data.</text>
</comment>
<comment type="pathway">
    <text evidence="4 5">Purine metabolism; IMP biosynthesis via de novo pathway; 5-amino-1-(5-phospho-D-ribosyl)imidazole-4-carboxylate from 5-amino-1-(5-phospho-D-ribosyl)imidazole (N5-CAIR route): step 1/2.</text>
</comment>
<comment type="subunit">
    <text evidence="4 5">Homodimer.</text>
</comment>
<keyword evidence="2 4" id="KW-0658">Purine biosynthesis</keyword>
<dbReference type="Proteomes" id="UP001597402">
    <property type="component" value="Unassembled WGS sequence"/>
</dbReference>
<dbReference type="InterPro" id="IPR054350">
    <property type="entry name" value="PurT/PurK_preATP-grasp"/>
</dbReference>
<dbReference type="InterPro" id="IPR040686">
    <property type="entry name" value="PurK_C"/>
</dbReference>
<feature type="binding site" evidence="4">
    <location>
        <begin position="184"/>
        <end position="187"/>
    </location>
    <ligand>
        <name>ATP</name>
        <dbReference type="ChEBI" id="CHEBI:30616"/>
    </ligand>
</feature>
<dbReference type="Gene3D" id="3.30.470.20">
    <property type="entry name" value="ATP-grasp fold, B domain"/>
    <property type="match status" value="1"/>
</dbReference>
<dbReference type="Gene3D" id="3.40.50.20">
    <property type="match status" value="1"/>
</dbReference>
<dbReference type="EMBL" id="JBHUHP010000001">
    <property type="protein sequence ID" value="MFD2090336.1"/>
    <property type="molecule type" value="Genomic_DNA"/>
</dbReference>
<dbReference type="SUPFAM" id="SSF52440">
    <property type="entry name" value="PreATP-grasp domain"/>
    <property type="match status" value="1"/>
</dbReference>
<dbReference type="PANTHER" id="PTHR11609">
    <property type="entry name" value="PURINE BIOSYNTHESIS PROTEIN 6/7, PUR6/7"/>
    <property type="match status" value="1"/>
</dbReference>
<dbReference type="NCBIfam" id="NF004680">
    <property type="entry name" value="PRK06019.1-6"/>
    <property type="match status" value="1"/>
</dbReference>
<dbReference type="InterPro" id="IPR005875">
    <property type="entry name" value="PurK"/>
</dbReference>
<dbReference type="PANTHER" id="PTHR11609:SF5">
    <property type="entry name" value="PHOSPHORIBOSYLAMINOIMIDAZOLE CARBOXYLASE"/>
    <property type="match status" value="1"/>
</dbReference>
<dbReference type="PROSITE" id="PS50975">
    <property type="entry name" value="ATP_GRASP"/>
    <property type="match status" value="1"/>
</dbReference>
<organism evidence="7 8">
    <name type="scientific">Blastococcus deserti</name>
    <dbReference type="NCBI Taxonomy" id="2259033"/>
    <lineage>
        <taxon>Bacteria</taxon>
        <taxon>Bacillati</taxon>
        <taxon>Actinomycetota</taxon>
        <taxon>Actinomycetes</taxon>
        <taxon>Geodermatophilales</taxon>
        <taxon>Geodermatophilaceae</taxon>
        <taxon>Blastococcus</taxon>
    </lineage>
</organism>
<evidence type="ECO:0000256" key="3">
    <source>
        <dbReference type="ARBA" id="ARBA00022840"/>
    </source>
</evidence>
<evidence type="ECO:0000256" key="1">
    <source>
        <dbReference type="ARBA" id="ARBA00022741"/>
    </source>
</evidence>
<name>A0ABW4X4P7_9ACTN</name>
<evidence type="ECO:0000313" key="8">
    <source>
        <dbReference type="Proteomes" id="UP001597402"/>
    </source>
</evidence>
<gene>
    <name evidence="4 5" type="primary">purK</name>
    <name evidence="7" type="ORF">ACFSHS_02000</name>
</gene>
<feature type="binding site" evidence="4">
    <location>
        <position position="111"/>
    </location>
    <ligand>
        <name>ATP</name>
        <dbReference type="ChEBI" id="CHEBI:30616"/>
    </ligand>
</feature>
<dbReference type="SUPFAM" id="SSF56059">
    <property type="entry name" value="Glutathione synthetase ATP-binding domain-like"/>
    <property type="match status" value="1"/>
</dbReference>
<reference evidence="8" key="1">
    <citation type="journal article" date="2019" name="Int. J. Syst. Evol. Microbiol.">
        <title>The Global Catalogue of Microorganisms (GCM) 10K type strain sequencing project: providing services to taxonomists for standard genome sequencing and annotation.</title>
        <authorList>
            <consortium name="The Broad Institute Genomics Platform"/>
            <consortium name="The Broad Institute Genome Sequencing Center for Infectious Disease"/>
            <person name="Wu L."/>
            <person name="Ma J."/>
        </authorList>
    </citation>
    <scope>NUCLEOTIDE SEQUENCE [LARGE SCALE GENOMIC DNA]</scope>
    <source>
        <strain evidence="8">JCM 3338</strain>
    </source>
</reference>
<dbReference type="InterPro" id="IPR011761">
    <property type="entry name" value="ATP-grasp"/>
</dbReference>
<dbReference type="InterPro" id="IPR003135">
    <property type="entry name" value="ATP-grasp_carboxylate-amine"/>
</dbReference>
<keyword evidence="8" id="KW-1185">Reference proteome</keyword>
<feature type="binding site" evidence="4">
    <location>
        <position position="151"/>
    </location>
    <ligand>
        <name>ATP</name>
        <dbReference type="ChEBI" id="CHEBI:30616"/>
    </ligand>
</feature>
<dbReference type="NCBIfam" id="TIGR01161">
    <property type="entry name" value="purK"/>
    <property type="match status" value="1"/>
</dbReference>
<dbReference type="EC" id="6.3.4.18" evidence="4 5"/>
<keyword evidence="1 4" id="KW-0547">Nucleotide-binding</keyword>
<evidence type="ECO:0000256" key="4">
    <source>
        <dbReference type="HAMAP-Rule" id="MF_01928"/>
    </source>
</evidence>
<dbReference type="HAMAP" id="MF_01928">
    <property type="entry name" value="PurK"/>
    <property type="match status" value="1"/>
</dbReference>
<proteinExistence type="inferred from homology"/>
<comment type="similarity">
    <text evidence="4 5">Belongs to the PurK/PurT family.</text>
</comment>
<dbReference type="InterPro" id="IPR011054">
    <property type="entry name" value="Rudment_hybrid_motif"/>
</dbReference>
<protein>
    <recommendedName>
        <fullName evidence="4 5">N5-carboxyaminoimidazole ribonucleotide synthase</fullName>
        <shortName evidence="4 5">N5-CAIR synthase</shortName>
        <ecNumber evidence="4 5">6.3.4.18</ecNumber>
    </recommendedName>
    <alternativeName>
        <fullName evidence="4 5">5-(carboxyamino)imidazole ribonucleotide synthetase</fullName>
    </alternativeName>
</protein>
<dbReference type="InterPro" id="IPR016185">
    <property type="entry name" value="PreATP-grasp_dom_sf"/>
</dbReference>
<evidence type="ECO:0000256" key="5">
    <source>
        <dbReference type="RuleBase" id="RU361200"/>
    </source>
</evidence>
<dbReference type="Pfam" id="PF02222">
    <property type="entry name" value="ATP-grasp"/>
    <property type="match status" value="1"/>
</dbReference>
<dbReference type="Gene3D" id="3.30.1490.20">
    <property type="entry name" value="ATP-grasp fold, A domain"/>
    <property type="match status" value="1"/>
</dbReference>
<keyword evidence="3 4" id="KW-0067">ATP-binding</keyword>
<dbReference type="InterPro" id="IPR013815">
    <property type="entry name" value="ATP_grasp_subdomain_1"/>
</dbReference>
<evidence type="ECO:0000259" key="6">
    <source>
        <dbReference type="PROSITE" id="PS50975"/>
    </source>
</evidence>
<sequence length="402" mass="42435">MPAGLDSRTGLPVVAMVGGGQLARMTHQAAIALGQSLRVLAASPDESAGLVTADVLLGDHRDLADLHRLAAGATVVTFDHEHVPTEHLHALEAAGHRVAPGPDALVHAQDKLVLRRALQEAEEPQPAWAQVDSAADVERFGAVNGWPLVLKTPRGGYDGKGVFVVHDAGEAAALLDAHGTLLAEARVDMVRELSAQVARSPFGQVAVWPVVQTVQRDGVCAEVLAPAPDLPEALATAAQELAVRIADRLGVVGMLAVELFQTADGVLVNELAMRPHNSGHWTIEGARTSQFEQHLRAVLDYPLGSTAMTAPVAVMANVLGGAAAAPDWAGPPLDERVHHLMAHWPDVKLHWYGKGQRPGRKLGHVTALGNDLDEVRARATAAARYLADGVVDPAFAFGDEEH</sequence>
<feature type="binding site" evidence="4">
    <location>
        <position position="192"/>
    </location>
    <ligand>
        <name>ATP</name>
        <dbReference type="ChEBI" id="CHEBI:30616"/>
    </ligand>
</feature>
<keyword evidence="4 5" id="KW-0436">Ligase</keyword>
<comment type="caution">
    <text evidence="4">Lacks conserved residue(s) required for the propagation of feature annotation.</text>
</comment>
<evidence type="ECO:0000256" key="2">
    <source>
        <dbReference type="ARBA" id="ARBA00022755"/>
    </source>
</evidence>
<feature type="binding site" evidence="4">
    <location>
        <begin position="269"/>
        <end position="270"/>
    </location>
    <ligand>
        <name>ATP</name>
        <dbReference type="ChEBI" id="CHEBI:30616"/>
    </ligand>
</feature>
<feature type="domain" description="ATP-grasp" evidence="6">
    <location>
        <begin position="115"/>
        <end position="299"/>
    </location>
</feature>
<comment type="function">
    <text evidence="5">Catalyzes the ATP-dependent conversion of 5-aminoimidazole ribonucleotide (AIR) and HCO(3)- to N5-carboxyaminoimidazole ribonucleotide (N5-CAIR).</text>
</comment>
<comment type="function">
    <text evidence="4">Catalyzes the ATP-dependent conversion of 5-aminoimidazole ribonucleotide (AIR) and HCO(3)(-) to N5-carboxyaminoimidazole ribonucleotide (N5-CAIR).</text>
</comment>
<dbReference type="NCBIfam" id="NF004679">
    <property type="entry name" value="PRK06019.1-5"/>
    <property type="match status" value="1"/>
</dbReference>
<comment type="catalytic activity">
    <reaction evidence="4 5">
        <text>5-amino-1-(5-phospho-beta-D-ribosyl)imidazole + hydrogencarbonate + ATP = 5-carboxyamino-1-(5-phospho-D-ribosyl)imidazole + ADP + phosphate + 2 H(+)</text>
        <dbReference type="Rhea" id="RHEA:19317"/>
        <dbReference type="ChEBI" id="CHEBI:15378"/>
        <dbReference type="ChEBI" id="CHEBI:17544"/>
        <dbReference type="ChEBI" id="CHEBI:30616"/>
        <dbReference type="ChEBI" id="CHEBI:43474"/>
        <dbReference type="ChEBI" id="CHEBI:58730"/>
        <dbReference type="ChEBI" id="CHEBI:137981"/>
        <dbReference type="ChEBI" id="CHEBI:456216"/>
        <dbReference type="EC" id="6.3.4.18"/>
    </reaction>
</comment>
<accession>A0ABW4X4P7</accession>
<dbReference type="GO" id="GO:0034028">
    <property type="term" value="F:5-(carboxyamino)imidazole ribonucleotide synthase activity"/>
    <property type="evidence" value="ECO:0007669"/>
    <property type="project" value="UniProtKB-EC"/>
</dbReference>
<dbReference type="Pfam" id="PF17769">
    <property type="entry name" value="PurK_C"/>
    <property type="match status" value="1"/>
</dbReference>
<evidence type="ECO:0000313" key="7">
    <source>
        <dbReference type="EMBL" id="MFD2090336.1"/>
    </source>
</evidence>
<dbReference type="RefSeq" id="WP_376871095.1">
    <property type="nucleotide sequence ID" value="NZ_JBHUHP010000001.1"/>
</dbReference>
<dbReference type="SUPFAM" id="SSF51246">
    <property type="entry name" value="Rudiment single hybrid motif"/>
    <property type="match status" value="1"/>
</dbReference>
<dbReference type="Pfam" id="PF22660">
    <property type="entry name" value="RS_preATP-grasp-like"/>
    <property type="match status" value="1"/>
</dbReference>